<evidence type="ECO:0000313" key="2">
    <source>
        <dbReference type="Proteomes" id="UP001283361"/>
    </source>
</evidence>
<reference evidence="1" key="1">
    <citation type="journal article" date="2023" name="G3 (Bethesda)">
        <title>A reference genome for the long-term kleptoplast-retaining sea slug Elysia crispata morphotype clarki.</title>
        <authorList>
            <person name="Eastman K.E."/>
            <person name="Pendleton A.L."/>
            <person name="Shaikh M.A."/>
            <person name="Suttiyut T."/>
            <person name="Ogas R."/>
            <person name="Tomko P."/>
            <person name="Gavelis G."/>
            <person name="Widhalm J.R."/>
            <person name="Wisecaver J.H."/>
        </authorList>
    </citation>
    <scope>NUCLEOTIDE SEQUENCE</scope>
    <source>
        <strain evidence="1">ECLA1</strain>
    </source>
</reference>
<dbReference type="EMBL" id="JAWDGP010003608">
    <property type="protein sequence ID" value="KAK3772694.1"/>
    <property type="molecule type" value="Genomic_DNA"/>
</dbReference>
<sequence length="80" mass="9084">MSELKGPKLYQRTREVWPAGELPVENRGGTISEINLNIEEEKLGERQEKTNPLRHGQLLCVCVERSFRYGHLGRAPVATP</sequence>
<proteinExistence type="predicted"/>
<dbReference type="Proteomes" id="UP001283361">
    <property type="component" value="Unassembled WGS sequence"/>
</dbReference>
<protein>
    <submittedName>
        <fullName evidence="1">Uncharacterized protein</fullName>
    </submittedName>
</protein>
<keyword evidence="2" id="KW-1185">Reference proteome</keyword>
<accession>A0AAE1DJ66</accession>
<organism evidence="1 2">
    <name type="scientific">Elysia crispata</name>
    <name type="common">lettuce slug</name>
    <dbReference type="NCBI Taxonomy" id="231223"/>
    <lineage>
        <taxon>Eukaryota</taxon>
        <taxon>Metazoa</taxon>
        <taxon>Spiralia</taxon>
        <taxon>Lophotrochozoa</taxon>
        <taxon>Mollusca</taxon>
        <taxon>Gastropoda</taxon>
        <taxon>Heterobranchia</taxon>
        <taxon>Euthyneura</taxon>
        <taxon>Panpulmonata</taxon>
        <taxon>Sacoglossa</taxon>
        <taxon>Placobranchoidea</taxon>
        <taxon>Plakobranchidae</taxon>
        <taxon>Elysia</taxon>
    </lineage>
</organism>
<evidence type="ECO:0000313" key="1">
    <source>
        <dbReference type="EMBL" id="KAK3772694.1"/>
    </source>
</evidence>
<comment type="caution">
    <text evidence="1">The sequence shown here is derived from an EMBL/GenBank/DDBJ whole genome shotgun (WGS) entry which is preliminary data.</text>
</comment>
<name>A0AAE1DJ66_9GAST</name>
<gene>
    <name evidence="1" type="ORF">RRG08_016105</name>
</gene>
<dbReference type="AlphaFoldDB" id="A0AAE1DJ66"/>